<dbReference type="AlphaFoldDB" id="A0A9D2H342"/>
<organism evidence="3 4">
    <name type="scientific">Candidatus Gallimonas gallistercoris</name>
    <dbReference type="NCBI Taxonomy" id="2838602"/>
    <lineage>
        <taxon>Bacteria</taxon>
        <taxon>Bacillati</taxon>
        <taxon>Bacillota</taxon>
        <taxon>Clostridia</taxon>
        <taxon>Candidatus Gallimonas</taxon>
    </lineage>
</organism>
<gene>
    <name evidence="3" type="ORF">H9797_06610</name>
</gene>
<protein>
    <submittedName>
        <fullName evidence="3">AAA family ATPase</fullName>
    </submittedName>
</protein>
<evidence type="ECO:0000313" key="3">
    <source>
        <dbReference type="EMBL" id="HJA03024.1"/>
    </source>
</evidence>
<comment type="caution">
    <text evidence="3">The sequence shown here is derived from an EMBL/GenBank/DDBJ whole genome shotgun (WGS) entry which is preliminary data.</text>
</comment>
<reference evidence="3" key="2">
    <citation type="submission" date="2021-04" db="EMBL/GenBank/DDBJ databases">
        <authorList>
            <person name="Gilroy R."/>
        </authorList>
    </citation>
    <scope>NUCLEOTIDE SEQUENCE</scope>
    <source>
        <strain evidence="3">CHK156-179</strain>
    </source>
</reference>
<feature type="domain" description="ATPase dynein-related AAA" evidence="2">
    <location>
        <begin position="184"/>
        <end position="334"/>
    </location>
</feature>
<reference evidence="3" key="1">
    <citation type="journal article" date="2021" name="PeerJ">
        <title>Extensive microbial diversity within the chicken gut microbiome revealed by metagenomics and culture.</title>
        <authorList>
            <person name="Gilroy R."/>
            <person name="Ravi A."/>
            <person name="Getino M."/>
            <person name="Pursley I."/>
            <person name="Horton D.L."/>
            <person name="Alikhan N.F."/>
            <person name="Baker D."/>
            <person name="Gharbi K."/>
            <person name="Hall N."/>
            <person name="Watson M."/>
            <person name="Adriaenssens E.M."/>
            <person name="Foster-Nyarko E."/>
            <person name="Jarju S."/>
            <person name="Secka A."/>
            <person name="Antonio M."/>
            <person name="Oren A."/>
            <person name="Chaudhuri R.R."/>
            <person name="La Ragione R."/>
            <person name="Hildebrand F."/>
            <person name="Pallen M.J."/>
        </authorList>
    </citation>
    <scope>NUCLEOTIDE SEQUENCE</scope>
    <source>
        <strain evidence="3">CHK156-179</strain>
    </source>
</reference>
<accession>A0A9D2H342</accession>
<keyword evidence="1" id="KW-1133">Transmembrane helix</keyword>
<feature type="transmembrane region" description="Helical" evidence="1">
    <location>
        <begin position="55"/>
        <end position="81"/>
    </location>
</feature>
<dbReference type="InterPro" id="IPR011704">
    <property type="entry name" value="ATPase_dyneun-rel_AAA"/>
</dbReference>
<dbReference type="Pfam" id="PF07728">
    <property type="entry name" value="AAA_5"/>
    <property type="match status" value="1"/>
</dbReference>
<sequence length="482" mass="55000">MIGRKPKNNYKLFIFFIAALLLVGGTFIAALIYFGSTGELSEFLRALGETLRSKGIYGVFAVFWLAVIPLLLIALIIVVLVRRKKVRSFEDTWISATELAARHEAERKAKEEAAKAAVPEPRFSTLNALDSKRTRPREEACSKVASLRELCEKFRDFAAAKMGLYYDIATIREFIVGLAVSHIIILQGMSGTGKTSLAYAFGEFLGNPSVIIPVQPMWKERTDLLGYYNEFTHKYNETLLLQKMYEANGKQEMYIAVLDEVNIARVEYYFAEFLSLLEVPDANSRYLDVVPDRWENDPAALKNGRIKLPGNMWFIGTANNDDSTFAISDKVYDRAMVLDFHAKAEEFLVDDPEDKARPVFFTARQFENLVAKEQEWFELTTRNEHRLKTLDEYLIEKFQISFGNRIMRQIRSYISVYVACGGEELTALDDILSKKVFRKLAALNAAYVRSEGEALCDFLDRLFGDDRMPKCKETVRIIVRNG</sequence>
<dbReference type="SUPFAM" id="SSF52540">
    <property type="entry name" value="P-loop containing nucleoside triphosphate hydrolases"/>
    <property type="match status" value="1"/>
</dbReference>
<dbReference type="Gene3D" id="3.40.50.300">
    <property type="entry name" value="P-loop containing nucleotide triphosphate hydrolases"/>
    <property type="match status" value="1"/>
</dbReference>
<proteinExistence type="predicted"/>
<evidence type="ECO:0000256" key="1">
    <source>
        <dbReference type="SAM" id="Phobius"/>
    </source>
</evidence>
<evidence type="ECO:0000313" key="4">
    <source>
        <dbReference type="Proteomes" id="UP000824221"/>
    </source>
</evidence>
<name>A0A9D2H342_9FIRM</name>
<dbReference type="EMBL" id="DXAJ01000099">
    <property type="protein sequence ID" value="HJA03024.1"/>
    <property type="molecule type" value="Genomic_DNA"/>
</dbReference>
<feature type="transmembrane region" description="Helical" evidence="1">
    <location>
        <begin position="12"/>
        <end position="35"/>
    </location>
</feature>
<evidence type="ECO:0000259" key="2">
    <source>
        <dbReference type="Pfam" id="PF07728"/>
    </source>
</evidence>
<keyword evidence="1" id="KW-0812">Transmembrane</keyword>
<dbReference type="GO" id="GO:0016887">
    <property type="term" value="F:ATP hydrolysis activity"/>
    <property type="evidence" value="ECO:0007669"/>
    <property type="project" value="InterPro"/>
</dbReference>
<dbReference type="Proteomes" id="UP000824221">
    <property type="component" value="Unassembled WGS sequence"/>
</dbReference>
<dbReference type="InterPro" id="IPR027417">
    <property type="entry name" value="P-loop_NTPase"/>
</dbReference>
<keyword evidence="1" id="KW-0472">Membrane</keyword>
<dbReference type="GO" id="GO:0005524">
    <property type="term" value="F:ATP binding"/>
    <property type="evidence" value="ECO:0007669"/>
    <property type="project" value="InterPro"/>
</dbReference>